<dbReference type="SUPFAM" id="SSF56399">
    <property type="entry name" value="ADP-ribosylation"/>
    <property type="match status" value="1"/>
</dbReference>
<organism evidence="3 4">
    <name type="scientific">Rotaria magnacalcarata</name>
    <dbReference type="NCBI Taxonomy" id="392030"/>
    <lineage>
        <taxon>Eukaryota</taxon>
        <taxon>Metazoa</taxon>
        <taxon>Spiralia</taxon>
        <taxon>Gnathifera</taxon>
        <taxon>Rotifera</taxon>
        <taxon>Eurotatoria</taxon>
        <taxon>Bdelloidea</taxon>
        <taxon>Philodinida</taxon>
        <taxon>Philodinidae</taxon>
        <taxon>Rotaria</taxon>
    </lineage>
</organism>
<dbReference type="PROSITE" id="PS51059">
    <property type="entry name" value="PARP_CATALYTIC"/>
    <property type="match status" value="1"/>
</dbReference>
<dbReference type="GO" id="GO:0005634">
    <property type="term" value="C:nucleus"/>
    <property type="evidence" value="ECO:0007669"/>
    <property type="project" value="TreeGrafter"/>
</dbReference>
<keyword evidence="1" id="KW-0520">NAD</keyword>
<dbReference type="EC" id="2.4.2.-" evidence="1"/>
<dbReference type="GO" id="GO:0003950">
    <property type="term" value="F:NAD+ poly-ADP-ribosyltransferase activity"/>
    <property type="evidence" value="ECO:0007669"/>
    <property type="project" value="UniProtKB-UniRule"/>
</dbReference>
<dbReference type="EMBL" id="CAJOBG010047342">
    <property type="protein sequence ID" value="CAF4458883.1"/>
    <property type="molecule type" value="Genomic_DNA"/>
</dbReference>
<dbReference type="InterPro" id="IPR051712">
    <property type="entry name" value="ARTD-AVP"/>
</dbReference>
<dbReference type="Gene3D" id="3.90.228.10">
    <property type="match status" value="1"/>
</dbReference>
<evidence type="ECO:0000256" key="1">
    <source>
        <dbReference type="RuleBase" id="RU362114"/>
    </source>
</evidence>
<dbReference type="Pfam" id="PF00644">
    <property type="entry name" value="PARP"/>
    <property type="match status" value="1"/>
</dbReference>
<keyword evidence="1" id="KW-0808">Transferase</keyword>
<protein>
    <recommendedName>
        <fullName evidence="1">Poly [ADP-ribose] polymerase</fullName>
        <shortName evidence="1">PARP</shortName>
        <ecNumber evidence="1">2.4.2.-</ecNumber>
    </recommendedName>
</protein>
<dbReference type="Proteomes" id="UP000663866">
    <property type="component" value="Unassembled WGS sequence"/>
</dbReference>
<proteinExistence type="predicted"/>
<keyword evidence="4" id="KW-1185">Reference proteome</keyword>
<dbReference type="InterPro" id="IPR012317">
    <property type="entry name" value="Poly(ADP-ribose)pol_cat_dom"/>
</dbReference>
<evidence type="ECO:0000313" key="3">
    <source>
        <dbReference type="EMBL" id="CAF4458883.1"/>
    </source>
</evidence>
<dbReference type="PANTHER" id="PTHR45740:SF2">
    <property type="entry name" value="POLY [ADP-RIBOSE] POLYMERASE"/>
    <property type="match status" value="1"/>
</dbReference>
<feature type="domain" description="PARP catalytic" evidence="2">
    <location>
        <begin position="1"/>
        <end position="160"/>
    </location>
</feature>
<sequence>MQTIPNVKVQQLVQIRNPGLDDVYHSMKNLISGQCVNSNANELYLFHGTSADNVESIMEMGFDDRYFSSDGLYGHGAYFADNPLKSHQYTKKSEVDRTCKMFYCRVTLGQSYDIKVTDSSLVAAPKNYHSVCGLANPSMSEYIVYRNAQALPYILITYTA</sequence>
<dbReference type="AlphaFoldDB" id="A0A820STH4"/>
<accession>A0A820STH4</accession>
<gene>
    <name evidence="3" type="ORF">OVN521_LOCUS38320</name>
</gene>
<evidence type="ECO:0000313" key="4">
    <source>
        <dbReference type="Proteomes" id="UP000663866"/>
    </source>
</evidence>
<comment type="caution">
    <text evidence="3">The sequence shown here is derived from an EMBL/GenBank/DDBJ whole genome shotgun (WGS) entry which is preliminary data.</text>
</comment>
<name>A0A820STH4_9BILA</name>
<dbReference type="GO" id="GO:1990404">
    <property type="term" value="F:NAD+-protein mono-ADP-ribosyltransferase activity"/>
    <property type="evidence" value="ECO:0007669"/>
    <property type="project" value="TreeGrafter"/>
</dbReference>
<evidence type="ECO:0000259" key="2">
    <source>
        <dbReference type="PROSITE" id="PS51059"/>
    </source>
</evidence>
<reference evidence="3" key="1">
    <citation type="submission" date="2021-02" db="EMBL/GenBank/DDBJ databases">
        <authorList>
            <person name="Nowell W R."/>
        </authorList>
    </citation>
    <scope>NUCLEOTIDE SEQUENCE</scope>
</reference>
<dbReference type="PANTHER" id="PTHR45740">
    <property type="entry name" value="POLY [ADP-RIBOSE] POLYMERASE"/>
    <property type="match status" value="1"/>
</dbReference>
<keyword evidence="1" id="KW-0328">Glycosyltransferase</keyword>